<dbReference type="STRING" id="8078.ENSFHEP00000027689"/>
<evidence type="ECO:0000313" key="10">
    <source>
        <dbReference type="Proteomes" id="UP000265000"/>
    </source>
</evidence>
<protein>
    <recommendedName>
        <fullName evidence="8">Ig-like domain-containing protein</fullName>
    </recommendedName>
</protein>
<feature type="chain" id="PRO_5018652339" description="Ig-like domain-containing protein" evidence="7">
    <location>
        <begin position="27"/>
        <end position="134"/>
    </location>
</feature>
<dbReference type="GO" id="GO:1903037">
    <property type="term" value="P:regulation of leukocyte cell-cell adhesion"/>
    <property type="evidence" value="ECO:0007669"/>
    <property type="project" value="UniProtKB-ARBA"/>
</dbReference>
<accession>A0A3Q2QKP1</accession>
<sequence length="134" mass="15189">INIQPIWPLACSKLVFLALVEPHVNCSTPTNAKRGRDAVLLCHLEPQSDARKYTIEWKFKNLIPHVYRSGKDDVHSADSNYKGRTSLINVEKGNISLKLLNATKADEGNYTCYVQQLPRQFRKCNVTLNVGELH</sequence>
<dbReference type="GO" id="GO:0050863">
    <property type="term" value="P:regulation of T cell activation"/>
    <property type="evidence" value="ECO:0007669"/>
    <property type="project" value="UniProtKB-ARBA"/>
</dbReference>
<evidence type="ECO:0000256" key="7">
    <source>
        <dbReference type="SAM" id="SignalP"/>
    </source>
</evidence>
<dbReference type="InterPro" id="IPR007110">
    <property type="entry name" value="Ig-like_dom"/>
</dbReference>
<dbReference type="Pfam" id="PF07686">
    <property type="entry name" value="V-set"/>
    <property type="match status" value="1"/>
</dbReference>
<dbReference type="InterPro" id="IPR013106">
    <property type="entry name" value="Ig_V-set"/>
</dbReference>
<reference evidence="9" key="1">
    <citation type="submission" date="2025-08" db="UniProtKB">
        <authorList>
            <consortium name="Ensembl"/>
        </authorList>
    </citation>
    <scope>IDENTIFICATION</scope>
</reference>
<proteinExistence type="predicted"/>
<evidence type="ECO:0000256" key="6">
    <source>
        <dbReference type="ARBA" id="ARBA00023319"/>
    </source>
</evidence>
<reference evidence="9" key="2">
    <citation type="submission" date="2025-09" db="UniProtKB">
        <authorList>
            <consortium name="Ensembl"/>
        </authorList>
    </citation>
    <scope>IDENTIFICATION</scope>
</reference>
<evidence type="ECO:0000256" key="5">
    <source>
        <dbReference type="ARBA" id="ARBA00023180"/>
    </source>
</evidence>
<dbReference type="Gene3D" id="2.60.40.10">
    <property type="entry name" value="Immunoglobulins"/>
    <property type="match status" value="1"/>
</dbReference>
<dbReference type="AlphaFoldDB" id="A0A3Q2QKP1"/>
<dbReference type="InterPro" id="IPR050504">
    <property type="entry name" value="IgSF_BTN/MOG"/>
</dbReference>
<dbReference type="SMART" id="SM00409">
    <property type="entry name" value="IG"/>
    <property type="match status" value="1"/>
</dbReference>
<name>A0A3Q2QKP1_FUNHE</name>
<evidence type="ECO:0000256" key="3">
    <source>
        <dbReference type="ARBA" id="ARBA00023136"/>
    </source>
</evidence>
<keyword evidence="10" id="KW-1185">Reference proteome</keyword>
<feature type="domain" description="Ig-like" evidence="8">
    <location>
        <begin position="22"/>
        <end position="129"/>
    </location>
</feature>
<dbReference type="InterPro" id="IPR003599">
    <property type="entry name" value="Ig_sub"/>
</dbReference>
<dbReference type="PANTHER" id="PTHR24100">
    <property type="entry name" value="BUTYROPHILIN"/>
    <property type="match status" value="1"/>
</dbReference>
<dbReference type="SUPFAM" id="SSF48726">
    <property type="entry name" value="Immunoglobulin"/>
    <property type="match status" value="1"/>
</dbReference>
<evidence type="ECO:0000313" key="9">
    <source>
        <dbReference type="Ensembl" id="ENSFHEP00000027689.1"/>
    </source>
</evidence>
<dbReference type="GO" id="GO:0016020">
    <property type="term" value="C:membrane"/>
    <property type="evidence" value="ECO:0007669"/>
    <property type="project" value="UniProtKB-SubCell"/>
</dbReference>
<evidence type="ECO:0000256" key="4">
    <source>
        <dbReference type="ARBA" id="ARBA00023157"/>
    </source>
</evidence>
<keyword evidence="6" id="KW-0393">Immunoglobulin domain</keyword>
<keyword evidence="4" id="KW-1015">Disulfide bond</keyword>
<dbReference type="PROSITE" id="PS50835">
    <property type="entry name" value="IG_LIKE"/>
    <property type="match status" value="1"/>
</dbReference>
<keyword evidence="5" id="KW-0325">Glycoprotein</keyword>
<dbReference type="Proteomes" id="UP000265000">
    <property type="component" value="Unplaced"/>
</dbReference>
<dbReference type="Ensembl" id="ENSFHET00000016639.1">
    <property type="protein sequence ID" value="ENSFHEP00000027689.1"/>
    <property type="gene ID" value="ENSFHEG00000011306.1"/>
</dbReference>
<evidence type="ECO:0000256" key="1">
    <source>
        <dbReference type="ARBA" id="ARBA00004370"/>
    </source>
</evidence>
<evidence type="ECO:0000256" key="2">
    <source>
        <dbReference type="ARBA" id="ARBA00022729"/>
    </source>
</evidence>
<comment type="subcellular location">
    <subcellularLocation>
        <location evidence="1">Membrane</location>
    </subcellularLocation>
</comment>
<dbReference type="FunFam" id="2.60.40.10:FF:000142">
    <property type="entry name" value="V-set domain-containing T-cell activation inhibitor 1"/>
    <property type="match status" value="1"/>
</dbReference>
<organism evidence="9 10">
    <name type="scientific">Fundulus heteroclitus</name>
    <name type="common">Killifish</name>
    <name type="synonym">Mummichog</name>
    <dbReference type="NCBI Taxonomy" id="8078"/>
    <lineage>
        <taxon>Eukaryota</taxon>
        <taxon>Metazoa</taxon>
        <taxon>Chordata</taxon>
        <taxon>Craniata</taxon>
        <taxon>Vertebrata</taxon>
        <taxon>Euteleostomi</taxon>
        <taxon>Actinopterygii</taxon>
        <taxon>Neopterygii</taxon>
        <taxon>Teleostei</taxon>
        <taxon>Neoteleostei</taxon>
        <taxon>Acanthomorphata</taxon>
        <taxon>Ovalentaria</taxon>
        <taxon>Atherinomorphae</taxon>
        <taxon>Cyprinodontiformes</taxon>
        <taxon>Fundulidae</taxon>
        <taxon>Fundulus</taxon>
    </lineage>
</organism>
<dbReference type="InterPro" id="IPR036179">
    <property type="entry name" value="Ig-like_dom_sf"/>
</dbReference>
<dbReference type="GeneTree" id="ENSGT00990000204085"/>
<evidence type="ECO:0000259" key="8">
    <source>
        <dbReference type="PROSITE" id="PS50835"/>
    </source>
</evidence>
<keyword evidence="2 7" id="KW-0732">Signal</keyword>
<feature type="signal peptide" evidence="7">
    <location>
        <begin position="1"/>
        <end position="26"/>
    </location>
</feature>
<keyword evidence="3" id="KW-0472">Membrane</keyword>
<dbReference type="InterPro" id="IPR013783">
    <property type="entry name" value="Ig-like_fold"/>
</dbReference>